<name>A0A840EH94_9BACT</name>
<evidence type="ECO:0000313" key="1">
    <source>
        <dbReference type="EMBL" id="MBB4080276.1"/>
    </source>
</evidence>
<protein>
    <submittedName>
        <fullName evidence="1">CRP-like cAMP-binding protein</fullName>
    </submittedName>
</protein>
<dbReference type="Proteomes" id="UP000576209">
    <property type="component" value="Unassembled WGS sequence"/>
</dbReference>
<sequence length="179" mass="20345">MTNPLQALHALLDPAERWTGPIDLKRGEPLVLPGTVDRNLYRVEEGTLMACLDVEGEQQCTRFGYAGEYVLVLDSYLSGGPTAYSLIALRRTRLSALSYAAQYEWLGIDDSHRKAWEESKEWLIAGLLEREVDLLTASPEARYRRVLARSPRLFQEVPAKYIANYLRMSPETLSRLKKS</sequence>
<proteinExistence type="predicted"/>
<evidence type="ECO:0000313" key="2">
    <source>
        <dbReference type="Proteomes" id="UP000576209"/>
    </source>
</evidence>
<dbReference type="AlphaFoldDB" id="A0A840EH94"/>
<dbReference type="Gene3D" id="2.60.120.10">
    <property type="entry name" value="Jelly Rolls"/>
    <property type="match status" value="1"/>
</dbReference>
<dbReference type="InterPro" id="IPR014710">
    <property type="entry name" value="RmlC-like_jellyroll"/>
</dbReference>
<dbReference type="SUPFAM" id="SSF51206">
    <property type="entry name" value="cAMP-binding domain-like"/>
    <property type="match status" value="1"/>
</dbReference>
<dbReference type="InterPro" id="IPR018490">
    <property type="entry name" value="cNMP-bd_dom_sf"/>
</dbReference>
<gene>
    <name evidence="1" type="ORF">GGR28_002906</name>
</gene>
<organism evidence="1 2">
    <name type="scientific">Neolewinella aquimaris</name>
    <dbReference type="NCBI Taxonomy" id="1835722"/>
    <lineage>
        <taxon>Bacteria</taxon>
        <taxon>Pseudomonadati</taxon>
        <taxon>Bacteroidota</taxon>
        <taxon>Saprospiria</taxon>
        <taxon>Saprospirales</taxon>
        <taxon>Lewinellaceae</taxon>
        <taxon>Neolewinella</taxon>
    </lineage>
</organism>
<reference evidence="1 2" key="1">
    <citation type="submission" date="2020-08" db="EMBL/GenBank/DDBJ databases">
        <title>Genomic Encyclopedia of Type Strains, Phase IV (KMG-IV): sequencing the most valuable type-strain genomes for metagenomic binning, comparative biology and taxonomic classification.</title>
        <authorList>
            <person name="Goeker M."/>
        </authorList>
    </citation>
    <scope>NUCLEOTIDE SEQUENCE [LARGE SCALE GENOMIC DNA]</scope>
    <source>
        <strain evidence="1 2">DSM 105137</strain>
    </source>
</reference>
<comment type="caution">
    <text evidence="1">The sequence shown here is derived from an EMBL/GenBank/DDBJ whole genome shotgun (WGS) entry which is preliminary data.</text>
</comment>
<dbReference type="EMBL" id="JACIFF010000007">
    <property type="protein sequence ID" value="MBB4080276.1"/>
    <property type="molecule type" value="Genomic_DNA"/>
</dbReference>
<keyword evidence="2" id="KW-1185">Reference proteome</keyword>
<accession>A0A840EH94</accession>
<dbReference type="RefSeq" id="WP_183496508.1">
    <property type="nucleotide sequence ID" value="NZ_JACIFF010000007.1"/>
</dbReference>